<protein>
    <submittedName>
        <fullName evidence="1">Uncharacterized protein</fullName>
    </submittedName>
</protein>
<organism evidence="1 2">
    <name type="scientific">Chaetomium globosum (strain ATCC 6205 / CBS 148.51 / DSM 1962 / NBRC 6347 / NRRL 1970)</name>
    <name type="common">Soil fungus</name>
    <dbReference type="NCBI Taxonomy" id="306901"/>
    <lineage>
        <taxon>Eukaryota</taxon>
        <taxon>Fungi</taxon>
        <taxon>Dikarya</taxon>
        <taxon>Ascomycota</taxon>
        <taxon>Pezizomycotina</taxon>
        <taxon>Sordariomycetes</taxon>
        <taxon>Sordariomycetidae</taxon>
        <taxon>Sordariales</taxon>
        <taxon>Chaetomiaceae</taxon>
        <taxon>Chaetomium</taxon>
    </lineage>
</organism>
<dbReference type="Proteomes" id="UP000001056">
    <property type="component" value="Unassembled WGS sequence"/>
</dbReference>
<evidence type="ECO:0000313" key="2">
    <source>
        <dbReference type="Proteomes" id="UP000001056"/>
    </source>
</evidence>
<name>Q2HB47_CHAGB</name>
<dbReference type="InParanoid" id="Q2HB47"/>
<evidence type="ECO:0000313" key="1">
    <source>
        <dbReference type="EMBL" id="EAQ90622.1"/>
    </source>
</evidence>
<sequence length="67" mass="7393">MYDFAKPSGEMYDFAKPSGSTHAMCLRAQSSSACMDPNAQEMDMRQEPAPRIPKQRAALIGLQGESR</sequence>
<keyword evidence="2" id="KW-1185">Reference proteome</keyword>
<dbReference type="HOGENOM" id="CLU_2812117_0_0_1"/>
<dbReference type="VEuPathDB" id="FungiDB:CHGG_02557"/>
<gene>
    <name evidence="1" type="ORF">CHGG_02557</name>
</gene>
<reference evidence="2" key="1">
    <citation type="journal article" date="2015" name="Genome Announc.">
        <title>Draft genome sequence of the cellulolytic fungus Chaetomium globosum.</title>
        <authorList>
            <person name="Cuomo C.A."/>
            <person name="Untereiner W.A."/>
            <person name="Ma L.-J."/>
            <person name="Grabherr M."/>
            <person name="Birren B.W."/>
        </authorList>
    </citation>
    <scope>NUCLEOTIDE SEQUENCE [LARGE SCALE GENOMIC DNA]</scope>
    <source>
        <strain evidence="2">ATCC 6205 / CBS 148.51 / DSM 1962 / NBRC 6347 / NRRL 1970</strain>
    </source>
</reference>
<dbReference type="GeneID" id="4389102"/>
<dbReference type="EMBL" id="CH408030">
    <property type="protein sequence ID" value="EAQ90622.1"/>
    <property type="molecule type" value="Genomic_DNA"/>
</dbReference>
<proteinExistence type="predicted"/>
<dbReference type="RefSeq" id="XP_001229073.1">
    <property type="nucleotide sequence ID" value="XM_001229072.1"/>
</dbReference>
<accession>Q2HB47</accession>
<dbReference type="AlphaFoldDB" id="Q2HB47"/>